<dbReference type="Proteomes" id="UP000001881">
    <property type="component" value="Unassembled WGS sequence"/>
</dbReference>
<evidence type="ECO:0000313" key="3">
    <source>
        <dbReference type="EMBL" id="CCC07025.1"/>
    </source>
</evidence>
<comment type="caution">
    <text evidence="3">The sequence shown here is derived from an EMBL/GenBank/DDBJ whole genome shotgun (WGS) entry which is preliminary data.</text>
</comment>
<dbReference type="InParanoid" id="F7VNU6"/>
<evidence type="ECO:0000313" key="4">
    <source>
        <dbReference type="Proteomes" id="UP000001881"/>
    </source>
</evidence>
<dbReference type="AlphaFoldDB" id="F7VNU6"/>
<dbReference type="OrthoDB" id="4737394at2759"/>
<dbReference type="GeneID" id="10807664"/>
<name>F7VNU6_SORMK</name>
<accession>F7VNU6</accession>
<dbReference type="InterPro" id="IPR045518">
    <property type="entry name" value="2EXR"/>
</dbReference>
<dbReference type="KEGG" id="smp:10807664"/>
<dbReference type="VEuPathDB" id="FungiDB:SMAC_01048"/>
<feature type="region of interest" description="Disordered" evidence="1">
    <location>
        <begin position="13"/>
        <end position="32"/>
    </location>
</feature>
<reference evidence="3 4" key="1">
    <citation type="journal article" date="2010" name="PLoS Genet.">
        <title>De novo assembly of a 40 Mb eukaryotic genome from short sequence reads: Sordaria macrospora, a model organism for fungal morphogenesis.</title>
        <authorList>
            <person name="Nowrousian M."/>
            <person name="Stajich J."/>
            <person name="Chu M."/>
            <person name="Engh I."/>
            <person name="Espagne E."/>
            <person name="Halliday K."/>
            <person name="Kamerewerd J."/>
            <person name="Kempken F."/>
            <person name="Knab B."/>
            <person name="Kuo H.C."/>
            <person name="Osiewacz H.D."/>
            <person name="Poeggeler S."/>
            <person name="Read N."/>
            <person name="Seiler S."/>
            <person name="Smith K."/>
            <person name="Zickler D."/>
            <person name="Kueck U."/>
            <person name="Freitag M."/>
        </authorList>
    </citation>
    <scope>NUCLEOTIDE SEQUENCE [LARGE SCALE GENOMIC DNA]</scope>
    <source>
        <strain evidence="4">ATCC MYA-333 / DSM 997 / K(L3346) / K-hell</strain>
        <tissue evidence="3">Mycelium</tissue>
    </source>
</reference>
<evidence type="ECO:0000256" key="1">
    <source>
        <dbReference type="SAM" id="MobiDB-lite"/>
    </source>
</evidence>
<protein>
    <submittedName>
        <fullName evidence="3">WGS project CABT00000000 data, contig 2.2</fullName>
    </submittedName>
</protein>
<feature type="domain" description="2EXR" evidence="2">
    <location>
        <begin position="38"/>
        <end position="101"/>
    </location>
</feature>
<dbReference type="EMBL" id="CABT02000002">
    <property type="protein sequence ID" value="CCC07025.1"/>
    <property type="molecule type" value="Genomic_DNA"/>
</dbReference>
<dbReference type="HOGENOM" id="CLU_853021_0_0_1"/>
<proteinExistence type="predicted"/>
<keyword evidence="4" id="KW-1185">Reference proteome</keyword>
<evidence type="ECO:0000259" key="2">
    <source>
        <dbReference type="Pfam" id="PF20150"/>
    </source>
</evidence>
<organism evidence="3 4">
    <name type="scientific">Sordaria macrospora (strain ATCC MYA-333 / DSM 997 / K(L3346) / K-hell)</name>
    <dbReference type="NCBI Taxonomy" id="771870"/>
    <lineage>
        <taxon>Eukaryota</taxon>
        <taxon>Fungi</taxon>
        <taxon>Dikarya</taxon>
        <taxon>Ascomycota</taxon>
        <taxon>Pezizomycotina</taxon>
        <taxon>Sordariomycetes</taxon>
        <taxon>Sordariomycetidae</taxon>
        <taxon>Sordariales</taxon>
        <taxon>Sordariaceae</taxon>
        <taxon>Sordaria</taxon>
    </lineage>
</organism>
<sequence>MLVTLEELQLTQSNSPTVLSHGKDGAGQPDHTPRTLISLPQELRDMIWAQVLDPIPETTLPPSTRTYLPAMILTSRPPALAHVCRDSRAFAQERYKVAYYGSRKTTPTSSELAAKRRRGLEWVSRSTIGVSYTYDKHPPLIGLGCRFVMNHGSTNDISAEAKDEFAQFLSGVKDFQIMMCMGYEAAVWIPYCAAKTFKLPWGWALGTGRNASQFVDMRDLAVLPEIICELEGLVWGAEEEDVCGITRLRDLVANAEKREEFCALSLESFKGLWDAFNAGTGITGEVQLRRRMPKIGTVLQFIIMDEPGLGRAVRDIEQVLLVLISS</sequence>
<gene>
    <name evidence="3" type="ORF">SMAC_01048</name>
</gene>
<dbReference type="Pfam" id="PF20150">
    <property type="entry name" value="2EXR"/>
    <property type="match status" value="1"/>
</dbReference>